<reference evidence="4 5" key="1">
    <citation type="submission" date="2015-09" db="EMBL/GenBank/DDBJ databases">
        <title>Genome announcement of multiple Pseudomonas syringae strains.</title>
        <authorList>
            <person name="Thakur S."/>
            <person name="Wang P.W."/>
            <person name="Gong Y."/>
            <person name="Weir B.S."/>
            <person name="Guttman D.S."/>
        </authorList>
    </citation>
    <scope>NUCLEOTIDE SEQUENCE [LARGE SCALE GENOMIC DNA]</scope>
    <source>
        <strain evidence="4 5">ICMP16929</strain>
    </source>
</reference>
<gene>
    <name evidence="4" type="ORF">ALO94_02437</name>
</gene>
<dbReference type="PANTHER" id="PTHR46847:SF1">
    <property type="entry name" value="D-ALLOSE-BINDING PERIPLASMIC PROTEIN-RELATED"/>
    <property type="match status" value="1"/>
</dbReference>
<dbReference type="Gene3D" id="3.40.50.2300">
    <property type="match status" value="2"/>
</dbReference>
<dbReference type="PANTHER" id="PTHR46847">
    <property type="entry name" value="D-ALLOSE-BINDING PERIPLASMIC PROTEIN-RELATED"/>
    <property type="match status" value="1"/>
</dbReference>
<evidence type="ECO:0000313" key="5">
    <source>
        <dbReference type="Proteomes" id="UP000050384"/>
    </source>
</evidence>
<comment type="subcellular location">
    <subcellularLocation>
        <location evidence="1">Cell envelope</location>
    </subcellularLocation>
</comment>
<dbReference type="InterPro" id="IPR028082">
    <property type="entry name" value="Peripla_BP_I"/>
</dbReference>
<accession>A0A0Q0FY29</accession>
<dbReference type="InterPro" id="IPR025997">
    <property type="entry name" value="SBP_2_dom"/>
</dbReference>
<dbReference type="AlphaFoldDB" id="A0A0Q0FY29"/>
<dbReference type="RefSeq" id="WP_057426602.1">
    <property type="nucleotide sequence ID" value="NZ_LJRI01000351.1"/>
</dbReference>
<name>A0A0Q0FY29_PSESX</name>
<protein>
    <submittedName>
        <fullName evidence="4">Uncharacterized protein</fullName>
    </submittedName>
</protein>
<proteinExistence type="inferred from homology"/>
<dbReference type="GO" id="GO:0030313">
    <property type="term" value="C:cell envelope"/>
    <property type="evidence" value="ECO:0007669"/>
    <property type="project" value="UniProtKB-SubCell"/>
</dbReference>
<dbReference type="GO" id="GO:0030246">
    <property type="term" value="F:carbohydrate binding"/>
    <property type="evidence" value="ECO:0007669"/>
    <property type="project" value="UniProtKB-ARBA"/>
</dbReference>
<comment type="caution">
    <text evidence="4">The sequence shown here is derived from an EMBL/GenBank/DDBJ whole genome shotgun (WGS) entry which is preliminary data.</text>
</comment>
<dbReference type="EMBL" id="LJRI01000351">
    <property type="protein sequence ID" value="KPZ05269.1"/>
    <property type="molecule type" value="Genomic_DNA"/>
</dbReference>
<dbReference type="Pfam" id="PF13407">
    <property type="entry name" value="Peripla_BP_4"/>
    <property type="match status" value="1"/>
</dbReference>
<dbReference type="Proteomes" id="UP000050384">
    <property type="component" value="Unassembled WGS sequence"/>
</dbReference>
<organism evidence="4 5">
    <name type="scientific">Pseudomonas syringae pv. spinaceae</name>
    <dbReference type="NCBI Taxonomy" id="264459"/>
    <lineage>
        <taxon>Bacteria</taxon>
        <taxon>Pseudomonadati</taxon>
        <taxon>Pseudomonadota</taxon>
        <taxon>Gammaproteobacteria</taxon>
        <taxon>Pseudomonadales</taxon>
        <taxon>Pseudomonadaceae</taxon>
        <taxon>Pseudomonas</taxon>
        <taxon>Pseudomonas syringae</taxon>
    </lineage>
</organism>
<evidence type="ECO:0000256" key="2">
    <source>
        <dbReference type="ARBA" id="ARBA00007639"/>
    </source>
</evidence>
<sequence length="317" mass="33434">MRAQKGGLLCSVVLAAGLTFQLSPAFAAGEKVLINFQTLSIPYFIYMHEQASLEAKALNVKLLVQDAQSSSTKQSSDVENALTQGVDAMVVAPNDVTALAPALNEVLSEKVPLVTVDRRVEGTDAPVPYVTADSVAGGRLMAELVTSNMKDGARVAFIGGTPGSSTAIDRAKGVHDGLKAGGEKFQLVAEQSGEWERAKAMSVAENILTSLSANPPDAIICASGDMALGAAEAVRAMGLKGKVKVIGFYAYPEVLRAIRDGDIAGIVEQSPSKQIRTALRMAVKKVRGEAELETVIVQPFMVTQENLSKAEQYSAIQ</sequence>
<evidence type="ECO:0000256" key="3">
    <source>
        <dbReference type="ARBA" id="ARBA00022729"/>
    </source>
</evidence>
<evidence type="ECO:0000313" key="4">
    <source>
        <dbReference type="EMBL" id="KPZ05269.1"/>
    </source>
</evidence>
<comment type="similarity">
    <text evidence="2">Belongs to the bacterial solute-binding protein 2 family.</text>
</comment>
<evidence type="ECO:0000256" key="1">
    <source>
        <dbReference type="ARBA" id="ARBA00004196"/>
    </source>
</evidence>
<dbReference type="GO" id="GO:0055085">
    <property type="term" value="P:transmembrane transport"/>
    <property type="evidence" value="ECO:0007669"/>
    <property type="project" value="UniProtKB-ARBA"/>
</dbReference>
<dbReference type="SUPFAM" id="SSF53822">
    <property type="entry name" value="Periplasmic binding protein-like I"/>
    <property type="match status" value="1"/>
</dbReference>
<dbReference type="CDD" id="cd19968">
    <property type="entry name" value="PBP1_ABC_IbpA-like"/>
    <property type="match status" value="1"/>
</dbReference>
<dbReference type="PATRIC" id="fig|264459.3.peg.4040"/>
<keyword evidence="3" id="KW-0732">Signal</keyword>